<dbReference type="RefSeq" id="WP_011251593.1">
    <property type="nucleotide sequence ID" value="NC_006675.1"/>
</dbReference>
<organism evidence="1 2">
    <name type="scientific">Gluconobacter oxydans (strain 621H)</name>
    <name type="common">Gluconobacter suboxydans</name>
    <dbReference type="NCBI Taxonomy" id="290633"/>
    <lineage>
        <taxon>Bacteria</taxon>
        <taxon>Pseudomonadati</taxon>
        <taxon>Pseudomonadota</taxon>
        <taxon>Alphaproteobacteria</taxon>
        <taxon>Acetobacterales</taxon>
        <taxon>Acetobacteraceae</taxon>
        <taxon>Gluconobacter</taxon>
    </lineage>
</organism>
<dbReference type="KEGG" id="gox:GOX2724"/>
<dbReference type="EMBL" id="CP000007">
    <property type="protein sequence ID" value="AAW59788.1"/>
    <property type="molecule type" value="Genomic_DNA"/>
</dbReference>
<name>Q5HXG6_GLUOX</name>
<sequence>MKRPELMQGRLTLNLEEYSWPQTFCALYLLEETPVFAGISEEILNRYEADRDAVENFNSKGMEVTVSQVHRAVRLNRGLTRGAMAEGRRIAENICPDVRTSVMDVTLMFLQTFIDSAEVSLRLLLLDREGLPEMVQDVLEEARSYQKRIAVFLPECDILPLVARLLRKRCRMKKWVDIIEWIEACLSQEEGPLHFRDAIYSLTGEVF</sequence>
<dbReference type="HOGENOM" id="CLU_1324829_0_0_5"/>
<keyword evidence="1" id="KW-0614">Plasmid</keyword>
<geneLocation type="plasmid" evidence="1 2">
    <name>pGOX4</name>
</geneLocation>
<reference evidence="1 2" key="1">
    <citation type="journal article" date="2005" name="Nat. Biotechnol.">
        <title>Complete genome sequence of the acetic acid bacterium Gluconobacter oxydans.</title>
        <authorList>
            <person name="Prust C."/>
            <person name="Hoffmeister M."/>
            <person name="Liesegang H."/>
            <person name="Wiezer A."/>
            <person name="Fricke W.F."/>
            <person name="Ehrenreich A."/>
            <person name="Gottschalk G."/>
            <person name="Deppenmeier U."/>
        </authorList>
    </citation>
    <scope>NUCLEOTIDE SEQUENCE [LARGE SCALE GENOMIC DNA]</scope>
    <source>
        <strain evidence="2">621H</strain>
        <plasmid evidence="2">Plasmid pGOX4</plasmid>
    </source>
</reference>
<gene>
    <name evidence="1" type="ordered locus">GOX2724</name>
</gene>
<keyword evidence="2" id="KW-1185">Reference proteome</keyword>
<evidence type="ECO:0000313" key="1">
    <source>
        <dbReference type="EMBL" id="AAW59788.1"/>
    </source>
</evidence>
<dbReference type="AlphaFoldDB" id="Q5HXG6"/>
<proteinExistence type="predicted"/>
<evidence type="ECO:0000313" key="2">
    <source>
        <dbReference type="Proteomes" id="UP000006375"/>
    </source>
</evidence>
<dbReference type="Proteomes" id="UP000006375">
    <property type="component" value="Plasmid pGOX4"/>
</dbReference>
<protein>
    <submittedName>
        <fullName evidence="1">Uncharacterized protein</fullName>
    </submittedName>
</protein>
<accession>Q5HXG6</accession>